<feature type="transmembrane region" description="Helical" evidence="2">
    <location>
        <begin position="821"/>
        <end position="844"/>
    </location>
</feature>
<feature type="transmembrane region" description="Helical" evidence="2">
    <location>
        <begin position="751"/>
        <end position="769"/>
    </location>
</feature>
<keyword evidence="4" id="KW-1185">Reference proteome</keyword>
<name>A0ABR9VXN3_9MICO</name>
<dbReference type="RefSeq" id="WP_193864682.1">
    <property type="nucleotide sequence ID" value="NZ_JADEYR010000001.1"/>
</dbReference>
<feature type="transmembrane region" description="Helical" evidence="2">
    <location>
        <begin position="334"/>
        <end position="358"/>
    </location>
</feature>
<dbReference type="SUPFAM" id="SSF53448">
    <property type="entry name" value="Nucleotide-diphospho-sugar transferases"/>
    <property type="match status" value="1"/>
</dbReference>
<keyword evidence="2" id="KW-0472">Membrane</keyword>
<feature type="transmembrane region" description="Helical" evidence="2">
    <location>
        <begin position="617"/>
        <end position="645"/>
    </location>
</feature>
<evidence type="ECO:0008006" key="5">
    <source>
        <dbReference type="Google" id="ProtNLM"/>
    </source>
</evidence>
<dbReference type="Proteomes" id="UP000644727">
    <property type="component" value="Unassembled WGS sequence"/>
</dbReference>
<keyword evidence="2" id="KW-0812">Transmembrane</keyword>
<evidence type="ECO:0000256" key="1">
    <source>
        <dbReference type="SAM" id="MobiDB-lite"/>
    </source>
</evidence>
<protein>
    <recommendedName>
        <fullName evidence="5">Glycosyl transferase</fullName>
    </recommendedName>
</protein>
<keyword evidence="2" id="KW-1133">Transmembrane helix</keyword>
<dbReference type="EMBL" id="JADEYR010000001">
    <property type="protein sequence ID" value="MBE9402949.1"/>
    <property type="molecule type" value="Genomic_DNA"/>
</dbReference>
<feature type="transmembrane region" description="Helical" evidence="2">
    <location>
        <begin position="789"/>
        <end position="809"/>
    </location>
</feature>
<evidence type="ECO:0000313" key="3">
    <source>
        <dbReference type="EMBL" id="MBE9402949.1"/>
    </source>
</evidence>
<feature type="transmembrane region" description="Helical" evidence="2">
    <location>
        <begin position="586"/>
        <end position="605"/>
    </location>
</feature>
<dbReference type="Gene3D" id="3.90.550.10">
    <property type="entry name" value="Spore Coat Polysaccharide Biosynthesis Protein SpsA, Chain A"/>
    <property type="match status" value="1"/>
</dbReference>
<accession>A0ABR9VXN3</accession>
<evidence type="ECO:0000313" key="4">
    <source>
        <dbReference type="Proteomes" id="UP000644727"/>
    </source>
</evidence>
<dbReference type="InterPro" id="IPR029044">
    <property type="entry name" value="Nucleotide-diphossugar_trans"/>
</dbReference>
<feature type="transmembrane region" description="Helical" evidence="2">
    <location>
        <begin position="530"/>
        <end position="552"/>
    </location>
</feature>
<proteinExistence type="predicted"/>
<organism evidence="3 4">
    <name type="scientific">Brachybacterium epidermidis</name>
    <dbReference type="NCBI Taxonomy" id="2781983"/>
    <lineage>
        <taxon>Bacteria</taxon>
        <taxon>Bacillati</taxon>
        <taxon>Actinomycetota</taxon>
        <taxon>Actinomycetes</taxon>
        <taxon>Micrococcales</taxon>
        <taxon>Dermabacteraceae</taxon>
        <taxon>Brachybacterium</taxon>
    </lineage>
</organism>
<feature type="transmembrane region" description="Helical" evidence="2">
    <location>
        <begin position="721"/>
        <end position="744"/>
    </location>
</feature>
<feature type="transmembrane region" description="Helical" evidence="2">
    <location>
        <begin position="454"/>
        <end position="476"/>
    </location>
</feature>
<evidence type="ECO:0000256" key="2">
    <source>
        <dbReference type="SAM" id="Phobius"/>
    </source>
</evidence>
<sequence>MSERQVTAVVLLSRSTTLTSLETTAAALAAQTRPPNRTLVMVPAGLSAQVQEAVRRFADGFGPDAVHSLSDTVGRAGAVREALEVIGSAGDAVETVHSPVTTEGGTTARSSGSQGGRRARDIDMEALERARTQEAERLARVPERLRRRRRDPGRRASGSDSWLWFLTEQTAPGNDALAELLSTVAVSPTTAAVGPKRLRLREDLEGSPPRTADDADVLVDVGLTLTHSGRIVTGVEPGEIDQGQSDWRQDVLAVGLPGMLVRERTLREVGGLDPDLPTPWAEIDLCHRIWRGGERVAVQSAARALAPVSDASPQQRLLERRTGQMALLLKHRSWLLGLLTLLLTPLVTLLRTAGAIAASEPRRIPVELRAAAQVMRRAPRVMARGAQERRRARVPGRRLAPLYLPPGEGIRQSAESALTHLFADDDRSRRARLTSWGIAGTRHGIDDADYGRHIAWTVAVAVLATVLGMITLRGLFGRGELTGPALIPLPASWGALREAAWASWIPGGLGQRGPADPLVRVMGHLPVSGALLVEVIVFSAVPASALLAWWAAGAITRAVGARLTLTVTWALAPPLLAALSDGAWPLLLVHALLPLLALSIGRAIGLPHKAERASVPAAAAGGLLLLVLSAVAPLLLLLAAVALALIAPSVPGRRLRLLWVLAPSLALHLPYLAVYIGDPRLLLGVGGVRPRPVTAEAWDLLALWPTAPALRGHLAGSLGPVAAQLLLMLPVLPVAVGALVAPFLAGSAGRAGRFAALLAAPTLLLVLLLQHTPMFVTGEVLVPAPAHALLSTLLLALCIGGAAVFDALARREGDISRTRRVLTGGVGAVVAAVCAVAVLGWTVALPSSLRIDRVEGGQVPAAAADQGRTDARARVLVLRPGDDGTVRAEVVVHGGDSVIQHATIASLRGADRVEAGEPVDSDPGSEALRRAVTGILAPGGAAGPTDPLALAYVIVPGSAEDSAGLVDTLDSSSAVEKVTQNSSGGMWRVIDATPRAWLEGPGQPQLIPSGVIGAAGEITASEEPRTLVLSERLDSQWRADVGGTELEPVPVDDWAQGFVVPAGVEGHLVISREQPWLPLWKVLLYGVTGITALIAIPWRGRSRPGEDFHV</sequence>
<feature type="transmembrane region" description="Helical" evidence="2">
    <location>
        <begin position="657"/>
        <end position="676"/>
    </location>
</feature>
<comment type="caution">
    <text evidence="3">The sequence shown here is derived from an EMBL/GenBank/DDBJ whole genome shotgun (WGS) entry which is preliminary data.</text>
</comment>
<reference evidence="3 4" key="1">
    <citation type="submission" date="2020-10" db="EMBL/GenBank/DDBJ databases">
        <title>Draft genome and description of Brachybacterium epidermidis sp nov.</title>
        <authorList>
            <person name="Boxberger M."/>
            <person name="La Scola B."/>
        </authorList>
    </citation>
    <scope>NUCLEOTIDE SEQUENCE [LARGE SCALE GENOMIC DNA]</scope>
    <source>
        <strain evidence="3 4">Marseille-Q2903</strain>
    </source>
</reference>
<feature type="region of interest" description="Disordered" evidence="1">
    <location>
        <begin position="99"/>
        <end position="120"/>
    </location>
</feature>
<gene>
    <name evidence="3" type="ORF">IOE58_01605</name>
</gene>